<keyword evidence="3" id="KW-1185">Reference proteome</keyword>
<dbReference type="InterPro" id="IPR017900">
    <property type="entry name" value="4Fe4S_Fe_S_CS"/>
</dbReference>
<dbReference type="PROSITE" id="PS00198">
    <property type="entry name" value="4FE4S_FER_1"/>
    <property type="match status" value="1"/>
</dbReference>
<dbReference type="AlphaFoldDB" id="A0A0E3Q6C4"/>
<dbReference type="GeneID" id="24810544"/>
<dbReference type="GO" id="GO:0016491">
    <property type="term" value="F:oxidoreductase activity"/>
    <property type="evidence" value="ECO:0007669"/>
    <property type="project" value="UniProtKB-ARBA"/>
</dbReference>
<protein>
    <submittedName>
        <fullName evidence="2">Iron-sulfur cluster-binding protein</fullName>
    </submittedName>
</protein>
<sequence length="269" mass="30339">MTEDLKKALLQKCKSMDIPMVGVASVERWNKPPFLPWMPEEFYPQSIYPEAKSVIVIGLPVPLPVLETAPSLYYHELYNTINTLLDQYTYRLANFLTERGYPSIFVPRDGYGSVQVLIENPTAFFSHRHAALLAGLGTFGVNNTLLTPEYGPRVRFGSILSTAELPPDPMLETELCTRCMRCVKMCPSNALNKEDYPSGLTDKKTCSSYSAELNKRHISPCGICIKVCPVGKDRVVYNRDNDAIYVDKDLFANHHKAWKHVRSYGGKNP</sequence>
<name>A0A0E3Q6C4_9EURY</name>
<evidence type="ECO:0000313" key="3">
    <source>
        <dbReference type="Proteomes" id="UP000033096"/>
    </source>
</evidence>
<dbReference type="PANTHER" id="PTHR42827:SF1">
    <property type="entry name" value="IRON-SULFUR CLUSTER-BINDING PROTEIN"/>
    <property type="match status" value="1"/>
</dbReference>
<dbReference type="PROSITE" id="PS51379">
    <property type="entry name" value="4FE4S_FER_2"/>
    <property type="match status" value="1"/>
</dbReference>
<reference evidence="2 3" key="1">
    <citation type="submission" date="2014-07" db="EMBL/GenBank/DDBJ databases">
        <title>Methanogenic archaea and the global carbon cycle.</title>
        <authorList>
            <person name="Henriksen J.R."/>
            <person name="Luke J."/>
            <person name="Reinhart S."/>
            <person name="Benedict M.N."/>
            <person name="Youngblut N.D."/>
            <person name="Metcalf M.E."/>
            <person name="Whitaker R.J."/>
            <person name="Metcalf W.W."/>
        </authorList>
    </citation>
    <scope>NUCLEOTIDE SEQUENCE [LARGE SCALE GENOMIC DNA]</scope>
    <source>
        <strain evidence="2 3">Z-761</strain>
    </source>
</reference>
<evidence type="ECO:0000313" key="2">
    <source>
        <dbReference type="EMBL" id="AKB44350.1"/>
    </source>
</evidence>
<dbReference type="PATRIC" id="fig|1434123.4.peg.2538"/>
<dbReference type="EMBL" id="CP009520">
    <property type="protein sequence ID" value="AKB44350.1"/>
    <property type="molecule type" value="Genomic_DNA"/>
</dbReference>
<dbReference type="Proteomes" id="UP000033096">
    <property type="component" value="Chromosome"/>
</dbReference>
<proteinExistence type="predicted"/>
<dbReference type="HOGENOM" id="CLU_081793_0_0_2"/>
<dbReference type="PANTHER" id="PTHR42827">
    <property type="entry name" value="IRON-SULFUR CLUSTER-BINDING PROTEIN-RELATED"/>
    <property type="match status" value="1"/>
</dbReference>
<dbReference type="STRING" id="1434123.MSVAZ_2081"/>
<dbReference type="KEGG" id="mvc:MSVAZ_2081"/>
<dbReference type="Gene3D" id="3.30.70.20">
    <property type="match status" value="1"/>
</dbReference>
<evidence type="ECO:0000259" key="1">
    <source>
        <dbReference type="PROSITE" id="PS51379"/>
    </source>
</evidence>
<organism evidence="2 3">
    <name type="scientific">Methanosarcina vacuolata Z-761</name>
    <dbReference type="NCBI Taxonomy" id="1434123"/>
    <lineage>
        <taxon>Archaea</taxon>
        <taxon>Methanobacteriati</taxon>
        <taxon>Methanobacteriota</taxon>
        <taxon>Stenosarchaea group</taxon>
        <taxon>Methanomicrobia</taxon>
        <taxon>Methanosarcinales</taxon>
        <taxon>Methanosarcinaceae</taxon>
        <taxon>Methanosarcina</taxon>
    </lineage>
</organism>
<dbReference type="SUPFAM" id="SSF54862">
    <property type="entry name" value="4Fe-4S ferredoxins"/>
    <property type="match status" value="1"/>
</dbReference>
<dbReference type="RefSeq" id="WP_048120954.1">
    <property type="nucleotide sequence ID" value="NZ_CP009520.1"/>
</dbReference>
<gene>
    <name evidence="2" type="ORF">MSVAZ_2081</name>
</gene>
<accession>A0A0E3Q6C4</accession>
<dbReference type="Pfam" id="PF12838">
    <property type="entry name" value="Fer4_7"/>
    <property type="match status" value="1"/>
</dbReference>
<dbReference type="InterPro" id="IPR017896">
    <property type="entry name" value="4Fe4S_Fe-S-bd"/>
</dbReference>
<feature type="domain" description="4Fe-4S ferredoxin-type" evidence="1">
    <location>
        <begin position="167"/>
        <end position="196"/>
    </location>
</feature>